<evidence type="ECO:0000256" key="2">
    <source>
        <dbReference type="ARBA" id="ARBA00023125"/>
    </source>
</evidence>
<evidence type="ECO:0000259" key="4">
    <source>
        <dbReference type="PROSITE" id="PS50949"/>
    </source>
</evidence>
<comment type="caution">
    <text evidence="5">The sequence shown here is derived from an EMBL/GenBank/DDBJ whole genome shotgun (WGS) entry which is preliminary data.</text>
</comment>
<evidence type="ECO:0000256" key="1">
    <source>
        <dbReference type="ARBA" id="ARBA00023015"/>
    </source>
</evidence>
<dbReference type="RefSeq" id="WP_340328480.1">
    <property type="nucleotide sequence ID" value="NZ_JAZHOF010000002.1"/>
</dbReference>
<dbReference type="PROSITE" id="PS50949">
    <property type="entry name" value="HTH_GNTR"/>
    <property type="match status" value="1"/>
</dbReference>
<dbReference type="InterPro" id="IPR036390">
    <property type="entry name" value="WH_DNA-bd_sf"/>
</dbReference>
<reference evidence="5 6" key="1">
    <citation type="submission" date="2024-02" db="EMBL/GenBank/DDBJ databases">
        <title>Genome analysis and characterization of Microbaculum marinisediminis sp. nov., isolated from marine sediment.</title>
        <authorList>
            <person name="Du Z.-J."/>
            <person name="Ye Y.-Q."/>
            <person name="Zhang Z.-R."/>
            <person name="Yuan S.-M."/>
            <person name="Zhang X.-Y."/>
        </authorList>
    </citation>
    <scope>NUCLEOTIDE SEQUENCE [LARGE SCALE GENOMIC DNA]</scope>
    <source>
        <strain evidence="5 6">SDUM1044001</strain>
    </source>
</reference>
<protein>
    <submittedName>
        <fullName evidence="5">GntR family transcriptional regulator</fullName>
    </submittedName>
</protein>
<dbReference type="SUPFAM" id="SSF48008">
    <property type="entry name" value="GntR ligand-binding domain-like"/>
    <property type="match status" value="1"/>
</dbReference>
<proteinExistence type="predicted"/>
<evidence type="ECO:0000256" key="3">
    <source>
        <dbReference type="ARBA" id="ARBA00023163"/>
    </source>
</evidence>
<dbReference type="InterPro" id="IPR000524">
    <property type="entry name" value="Tscrpt_reg_HTH_GntR"/>
</dbReference>
<dbReference type="InterPro" id="IPR036388">
    <property type="entry name" value="WH-like_DNA-bd_sf"/>
</dbReference>
<organism evidence="5 6">
    <name type="scientific">Microbaculum marinum</name>
    <dbReference type="NCBI Taxonomy" id="1764581"/>
    <lineage>
        <taxon>Bacteria</taxon>
        <taxon>Pseudomonadati</taxon>
        <taxon>Pseudomonadota</taxon>
        <taxon>Alphaproteobacteria</taxon>
        <taxon>Hyphomicrobiales</taxon>
        <taxon>Tepidamorphaceae</taxon>
        <taxon>Microbaculum</taxon>
    </lineage>
</organism>
<name>A0AAW9RBA8_9HYPH</name>
<dbReference type="SUPFAM" id="SSF46785">
    <property type="entry name" value="Winged helix' DNA-binding domain"/>
    <property type="match status" value="1"/>
</dbReference>
<dbReference type="GO" id="GO:0003677">
    <property type="term" value="F:DNA binding"/>
    <property type="evidence" value="ECO:0007669"/>
    <property type="project" value="UniProtKB-KW"/>
</dbReference>
<feature type="domain" description="HTH gntR-type" evidence="4">
    <location>
        <begin position="18"/>
        <end position="85"/>
    </location>
</feature>
<dbReference type="InterPro" id="IPR011711">
    <property type="entry name" value="GntR_C"/>
</dbReference>
<keyword evidence="2" id="KW-0238">DNA-binding</keyword>
<dbReference type="InterPro" id="IPR008920">
    <property type="entry name" value="TF_FadR/GntR_C"/>
</dbReference>
<evidence type="ECO:0000313" key="5">
    <source>
        <dbReference type="EMBL" id="MEJ8570734.1"/>
    </source>
</evidence>
<keyword evidence="1" id="KW-0805">Transcription regulation</keyword>
<dbReference type="EMBL" id="JAZHOF010000002">
    <property type="protein sequence ID" value="MEJ8570734.1"/>
    <property type="molecule type" value="Genomic_DNA"/>
</dbReference>
<dbReference type="AlphaFoldDB" id="A0AAW9RBA8"/>
<dbReference type="GO" id="GO:0003700">
    <property type="term" value="F:DNA-binding transcription factor activity"/>
    <property type="evidence" value="ECO:0007669"/>
    <property type="project" value="InterPro"/>
</dbReference>
<dbReference type="SMART" id="SM00895">
    <property type="entry name" value="FCD"/>
    <property type="match status" value="1"/>
</dbReference>
<dbReference type="SMART" id="SM00345">
    <property type="entry name" value="HTH_GNTR"/>
    <property type="match status" value="1"/>
</dbReference>
<sequence>MTNMKIAGGTGDDGRPQETRCDRATAFILKEIIDGRIGPGARINEQDVAQRLDMSRGPVREAIRGLSARGLLSFEPNVGARVVLLDPKLIADLYEVRAELEGLAARNAAKWMTEEDRAALLDLLAQHDLQIEKEPLGPYPLSSFDHDFHTMILQGSKNRMVWRICGHDLRDLLILVRRQHSIRPGRGRDALQEHRQIAEAIVKGNSPLAELLMVQHIEASRESLLASLSVISTPQRRR</sequence>
<keyword evidence="3" id="KW-0804">Transcription</keyword>
<gene>
    <name evidence="5" type="ORF">V3328_04575</name>
</gene>
<dbReference type="PANTHER" id="PTHR43537">
    <property type="entry name" value="TRANSCRIPTIONAL REGULATOR, GNTR FAMILY"/>
    <property type="match status" value="1"/>
</dbReference>
<dbReference type="Proteomes" id="UP001378188">
    <property type="component" value="Unassembled WGS sequence"/>
</dbReference>
<dbReference type="Gene3D" id="1.10.10.10">
    <property type="entry name" value="Winged helix-like DNA-binding domain superfamily/Winged helix DNA-binding domain"/>
    <property type="match status" value="1"/>
</dbReference>
<dbReference type="Pfam" id="PF00392">
    <property type="entry name" value="GntR"/>
    <property type="match status" value="1"/>
</dbReference>
<keyword evidence="6" id="KW-1185">Reference proteome</keyword>
<dbReference type="Pfam" id="PF07729">
    <property type="entry name" value="FCD"/>
    <property type="match status" value="1"/>
</dbReference>
<accession>A0AAW9RBA8</accession>
<evidence type="ECO:0000313" key="6">
    <source>
        <dbReference type="Proteomes" id="UP001378188"/>
    </source>
</evidence>
<dbReference type="PANTHER" id="PTHR43537:SF49">
    <property type="entry name" value="TRANSCRIPTIONAL REGULATORY PROTEIN"/>
    <property type="match status" value="1"/>
</dbReference>
<dbReference type="Gene3D" id="1.20.120.530">
    <property type="entry name" value="GntR ligand-binding domain-like"/>
    <property type="match status" value="1"/>
</dbReference>